<dbReference type="Proteomes" id="UP000027586">
    <property type="component" value="Unassembled WGS sequence"/>
</dbReference>
<dbReference type="VEuPathDB" id="FungiDB:LCOR_12208.1"/>
<evidence type="ECO:0000313" key="4">
    <source>
        <dbReference type="Proteomes" id="UP000027586"/>
    </source>
</evidence>
<evidence type="ECO:0000256" key="1">
    <source>
        <dbReference type="SAM" id="Phobius"/>
    </source>
</evidence>
<evidence type="ECO:0000313" key="3">
    <source>
        <dbReference type="EMBL" id="CDH61433.1"/>
    </source>
</evidence>
<feature type="transmembrane region" description="Helical" evidence="1">
    <location>
        <begin position="20"/>
        <end position="42"/>
    </location>
</feature>
<name>A0A068SGW7_9FUNG</name>
<keyword evidence="1" id="KW-0812">Transmembrane</keyword>
<comment type="caution">
    <text evidence="2">The sequence shown here is derived from an EMBL/GenBank/DDBJ whole genome shotgun (WGS) entry which is preliminary data.</text>
</comment>
<dbReference type="VEuPathDB" id="FungiDB:LCOR_11837.1"/>
<protein>
    <submittedName>
        <fullName evidence="2">Uncharacterized protein</fullName>
    </submittedName>
</protein>
<sequence length="163" mass="18243">MAVSFWNTYHHGVMIQGSLLSLPMALPFLGTMVVMETTFSIYGRRYFLGHIAQQSKQALLFCSCDDKATTQPHVLHSSWEFSIKTQVFSCRSLYLLGIQHSSKDQAENHNKDGSLSTGKAIDRSTSWQEIGSQLPWSIYLCTQRASPQGSSPVSLCPWITHSI</sequence>
<evidence type="ECO:0000313" key="2">
    <source>
        <dbReference type="EMBL" id="CDH61062.1"/>
    </source>
</evidence>
<keyword evidence="4" id="KW-1185">Reference proteome</keyword>
<accession>A0A068SGW7</accession>
<keyword evidence="1" id="KW-1133">Transmembrane helix</keyword>
<dbReference type="AlphaFoldDB" id="A0A068SGW7"/>
<reference evidence="2 4" key="1">
    <citation type="submission" date="2013-08" db="EMBL/GenBank/DDBJ databases">
        <title>Gene expansion shapes genome architecture in the human pathogen Lichtheimia corymbifera: an evolutionary genomics analysis in the ancient terrestrial Mucorales (Mucoromycotina).</title>
        <authorList>
            <person name="Schwartze V.U."/>
            <person name="Winter S."/>
            <person name="Shelest E."/>
            <person name="Marcet-Houben M."/>
            <person name="Horn F."/>
            <person name="Wehner S."/>
            <person name="Hoffmann K."/>
            <person name="Riege K."/>
            <person name="Sammeth M."/>
            <person name="Nowrousian M."/>
            <person name="Valiante V."/>
            <person name="Linde J."/>
            <person name="Jacobsen I.D."/>
            <person name="Marz M."/>
            <person name="Brakhage A.A."/>
            <person name="Gabaldon T."/>
            <person name="Bocker S."/>
            <person name="Voigt K."/>
        </authorList>
    </citation>
    <scope>NUCLEOTIDE SEQUENCE [LARGE SCALE GENOMIC DNA]</scope>
    <source>
        <strain evidence="2">FSU 9682</strain>
        <strain evidence="4">JMRC:FSU:9682</strain>
    </source>
</reference>
<organism evidence="2 4">
    <name type="scientific">Lichtheimia corymbifera JMRC:FSU:9682</name>
    <dbReference type="NCBI Taxonomy" id="1263082"/>
    <lineage>
        <taxon>Eukaryota</taxon>
        <taxon>Fungi</taxon>
        <taxon>Fungi incertae sedis</taxon>
        <taxon>Mucoromycota</taxon>
        <taxon>Mucoromycotina</taxon>
        <taxon>Mucoromycetes</taxon>
        <taxon>Mucorales</taxon>
        <taxon>Lichtheimiaceae</taxon>
        <taxon>Lichtheimia</taxon>
    </lineage>
</organism>
<keyword evidence="1" id="KW-0472">Membrane</keyword>
<dbReference type="EMBL" id="CBTN010000127">
    <property type="protein sequence ID" value="CDH61062.1"/>
    <property type="molecule type" value="Genomic_DNA"/>
</dbReference>
<gene>
    <name evidence="2" type="ORF">LCOR_11837.1</name>
    <name evidence="3" type="ORF">LCOR_12208.1</name>
</gene>
<dbReference type="EMBL" id="CBTN010000189">
    <property type="protein sequence ID" value="CDH61433.1"/>
    <property type="molecule type" value="Genomic_DNA"/>
</dbReference>
<proteinExistence type="predicted"/>